<dbReference type="InterPro" id="IPR050297">
    <property type="entry name" value="LipidA_mod_glycosyltrf_83"/>
</dbReference>
<gene>
    <name evidence="10" type="ORF">SAMN04488047_101444</name>
</gene>
<feature type="domain" description="Glycosyltransferase RgtA/B/C/D-like" evidence="9">
    <location>
        <begin position="55"/>
        <end position="213"/>
    </location>
</feature>
<protein>
    <submittedName>
        <fullName evidence="10">Dolichyl-phosphate-mannose-protein mannosyltransferase</fullName>
    </submittedName>
</protein>
<feature type="transmembrane region" description="Helical" evidence="8">
    <location>
        <begin position="279"/>
        <end position="296"/>
    </location>
</feature>
<evidence type="ECO:0000256" key="6">
    <source>
        <dbReference type="ARBA" id="ARBA00022989"/>
    </source>
</evidence>
<evidence type="ECO:0000256" key="8">
    <source>
        <dbReference type="SAM" id="Phobius"/>
    </source>
</evidence>
<feature type="transmembrane region" description="Helical" evidence="8">
    <location>
        <begin position="191"/>
        <end position="213"/>
    </location>
</feature>
<feature type="transmembrane region" description="Helical" evidence="8">
    <location>
        <begin position="327"/>
        <end position="348"/>
    </location>
</feature>
<dbReference type="GO" id="GO:0005886">
    <property type="term" value="C:plasma membrane"/>
    <property type="evidence" value="ECO:0007669"/>
    <property type="project" value="UniProtKB-SubCell"/>
</dbReference>
<keyword evidence="4 10" id="KW-0808">Transferase</keyword>
<dbReference type="RefSeq" id="WP_177215019.1">
    <property type="nucleotide sequence ID" value="NZ_FOXA01000001.1"/>
</dbReference>
<evidence type="ECO:0000256" key="2">
    <source>
        <dbReference type="ARBA" id="ARBA00022475"/>
    </source>
</evidence>
<evidence type="ECO:0000256" key="5">
    <source>
        <dbReference type="ARBA" id="ARBA00022692"/>
    </source>
</evidence>
<dbReference type="Pfam" id="PF13231">
    <property type="entry name" value="PMT_2"/>
    <property type="match status" value="1"/>
</dbReference>
<dbReference type="PANTHER" id="PTHR33908:SF11">
    <property type="entry name" value="MEMBRANE PROTEIN"/>
    <property type="match status" value="1"/>
</dbReference>
<feature type="transmembrane region" description="Helical" evidence="8">
    <location>
        <begin position="110"/>
        <end position="143"/>
    </location>
</feature>
<sequence>MPGPEARRPLLTAFWIVAAVTVLRIVYLAALPLDLWVDEAQYWLWGENLDFGYYSKPPLIGWTIRLFTEVLGDGILAIRLPGPLFHGATALILGRLAHELFGPRAGLWTAVAYVTLPMTALGSILISTDTIMAPFFAGGLLFWFRVTRGGGWTDAALAGLLIGVAFLGKYAAIYAMLGAALSTVFVPSMRVAWAHAALALAAFALAVAPNVAWNVANDLTTVSHTMDNVDWVRGDSGVALNWSGLAEFFFTQFAVFGPVLFAALLILPFRRPGDRGAALLWFSLPVIAVVCTQALLSRAYGNWAVAAYFAGTVVVVPWLLARARGWLWAGLAANVALCLAVPAAYHFAPALSDGDGTPYLDRHLGRRAMSERVLALAEAHEIDAIVADDRGILADLFHTGRNFGVPVRAVPPEGAPRHYYAQEFPYSPGSAARVLLVVREQTLPCGRRVANLETQADAYAGYGLHAFLIDRDCQARLF</sequence>
<dbReference type="EMBL" id="FOXA01000001">
    <property type="protein sequence ID" value="SFO91792.1"/>
    <property type="molecule type" value="Genomic_DNA"/>
</dbReference>
<dbReference type="PANTHER" id="PTHR33908">
    <property type="entry name" value="MANNOSYLTRANSFERASE YKCB-RELATED"/>
    <property type="match status" value="1"/>
</dbReference>
<feature type="transmembrane region" description="Helical" evidence="8">
    <location>
        <begin position="302"/>
        <end position="320"/>
    </location>
</feature>
<evidence type="ECO:0000313" key="11">
    <source>
        <dbReference type="Proteomes" id="UP000199356"/>
    </source>
</evidence>
<accession>A0A1I5L3R0</accession>
<name>A0A1I5L3R0_9RHOB</name>
<reference evidence="10 11" key="1">
    <citation type="submission" date="2016-10" db="EMBL/GenBank/DDBJ databases">
        <authorList>
            <person name="de Groot N.N."/>
        </authorList>
    </citation>
    <scope>NUCLEOTIDE SEQUENCE [LARGE SCALE GENOMIC DNA]</scope>
    <source>
        <strain evidence="10 11">DSM 19547</strain>
    </source>
</reference>
<comment type="subcellular location">
    <subcellularLocation>
        <location evidence="1">Cell membrane</location>
        <topology evidence="1">Multi-pass membrane protein</topology>
    </subcellularLocation>
</comment>
<feature type="transmembrane region" description="Helical" evidence="8">
    <location>
        <begin position="248"/>
        <end position="267"/>
    </location>
</feature>
<keyword evidence="6 8" id="KW-1133">Transmembrane helix</keyword>
<keyword evidence="3 10" id="KW-0328">Glycosyltransferase</keyword>
<dbReference type="GO" id="GO:0009103">
    <property type="term" value="P:lipopolysaccharide biosynthetic process"/>
    <property type="evidence" value="ECO:0007669"/>
    <property type="project" value="UniProtKB-ARBA"/>
</dbReference>
<evidence type="ECO:0000256" key="3">
    <source>
        <dbReference type="ARBA" id="ARBA00022676"/>
    </source>
</evidence>
<evidence type="ECO:0000256" key="4">
    <source>
        <dbReference type="ARBA" id="ARBA00022679"/>
    </source>
</evidence>
<evidence type="ECO:0000256" key="7">
    <source>
        <dbReference type="ARBA" id="ARBA00023136"/>
    </source>
</evidence>
<dbReference type="AlphaFoldDB" id="A0A1I5L3R0"/>
<evidence type="ECO:0000313" key="10">
    <source>
        <dbReference type="EMBL" id="SFO91792.1"/>
    </source>
</evidence>
<keyword evidence="7 8" id="KW-0472">Membrane</keyword>
<keyword evidence="11" id="KW-1185">Reference proteome</keyword>
<organism evidence="10 11">
    <name type="scientific">Tranquillimonas alkanivorans</name>
    <dbReference type="NCBI Taxonomy" id="441119"/>
    <lineage>
        <taxon>Bacteria</taxon>
        <taxon>Pseudomonadati</taxon>
        <taxon>Pseudomonadota</taxon>
        <taxon>Alphaproteobacteria</taxon>
        <taxon>Rhodobacterales</taxon>
        <taxon>Roseobacteraceae</taxon>
        <taxon>Tranquillimonas</taxon>
    </lineage>
</organism>
<feature type="transmembrane region" description="Helical" evidence="8">
    <location>
        <begin position="76"/>
        <end position="98"/>
    </location>
</feature>
<proteinExistence type="predicted"/>
<dbReference type="InterPro" id="IPR038731">
    <property type="entry name" value="RgtA/B/C-like"/>
</dbReference>
<dbReference type="STRING" id="441119.SAMN04488047_101444"/>
<keyword evidence="5 8" id="KW-0812">Transmembrane</keyword>
<evidence type="ECO:0000259" key="9">
    <source>
        <dbReference type="Pfam" id="PF13231"/>
    </source>
</evidence>
<evidence type="ECO:0000256" key="1">
    <source>
        <dbReference type="ARBA" id="ARBA00004651"/>
    </source>
</evidence>
<feature type="transmembrane region" description="Helical" evidence="8">
    <location>
        <begin position="155"/>
        <end position="179"/>
    </location>
</feature>
<feature type="transmembrane region" description="Helical" evidence="8">
    <location>
        <begin position="12"/>
        <end position="33"/>
    </location>
</feature>
<dbReference type="Proteomes" id="UP000199356">
    <property type="component" value="Unassembled WGS sequence"/>
</dbReference>
<keyword evidence="2" id="KW-1003">Cell membrane</keyword>
<dbReference type="GO" id="GO:0016763">
    <property type="term" value="F:pentosyltransferase activity"/>
    <property type="evidence" value="ECO:0007669"/>
    <property type="project" value="TreeGrafter"/>
</dbReference>